<dbReference type="RefSeq" id="WP_014418714.1">
    <property type="nucleotide sequence ID" value="NZ_AP024501.1"/>
</dbReference>
<dbReference type="STRING" id="1155777.BANAU_2997"/>
<evidence type="ECO:0000256" key="5">
    <source>
        <dbReference type="ARBA" id="ARBA00023136"/>
    </source>
</evidence>
<dbReference type="GO" id="GO:0016020">
    <property type="term" value="C:membrane"/>
    <property type="evidence" value="ECO:0007669"/>
    <property type="project" value="UniProtKB-SubCell"/>
</dbReference>
<evidence type="ECO:0000256" key="3">
    <source>
        <dbReference type="ARBA" id="ARBA00022692"/>
    </source>
</evidence>
<proteinExistence type="inferred from homology"/>
<dbReference type="EMBL" id="CP063687">
    <property type="protein sequence ID" value="QOY27702.1"/>
    <property type="molecule type" value="Genomic_DNA"/>
</dbReference>
<dbReference type="Gene3D" id="1.20.1260.100">
    <property type="entry name" value="TspO/MBR protein"/>
    <property type="match status" value="1"/>
</dbReference>
<comment type="similarity">
    <text evidence="2">Belongs to the TspO/BZRP family.</text>
</comment>
<evidence type="ECO:0000256" key="2">
    <source>
        <dbReference type="ARBA" id="ARBA00007524"/>
    </source>
</evidence>
<accession>A0A1D9PN08</accession>
<organism evidence="7 8">
    <name type="scientific">Bacillus velezensis</name>
    <dbReference type="NCBI Taxonomy" id="492670"/>
    <lineage>
        <taxon>Bacteria</taxon>
        <taxon>Bacillati</taxon>
        <taxon>Bacillota</taxon>
        <taxon>Bacilli</taxon>
        <taxon>Bacillales</taxon>
        <taxon>Bacillaceae</taxon>
        <taxon>Bacillus</taxon>
        <taxon>Bacillus amyloliquefaciens group</taxon>
    </lineage>
</organism>
<gene>
    <name evidence="7" type="primary">tspO</name>
    <name evidence="7" type="ORF">BACVE_002740</name>
</gene>
<feature type="transmembrane region" description="Helical" evidence="6">
    <location>
        <begin position="78"/>
        <end position="97"/>
    </location>
</feature>
<dbReference type="AlphaFoldDB" id="A0A1D9PN08"/>
<dbReference type="FunFam" id="1.20.1260.100:FF:000001">
    <property type="entry name" value="translocator protein 2"/>
    <property type="match status" value="1"/>
</dbReference>
<dbReference type="InterPro" id="IPR038330">
    <property type="entry name" value="TspO/MBR-related_sf"/>
</dbReference>
<dbReference type="Proteomes" id="UP000587477">
    <property type="component" value="Chromosome"/>
</dbReference>
<keyword evidence="4 6" id="KW-1133">Transmembrane helix</keyword>
<feature type="transmembrane region" description="Helical" evidence="6">
    <location>
        <begin position="46"/>
        <end position="66"/>
    </location>
</feature>
<dbReference type="CDD" id="cd15904">
    <property type="entry name" value="TSPO_MBR"/>
    <property type="match status" value="1"/>
</dbReference>
<feature type="transmembrane region" description="Helical" evidence="6">
    <location>
        <begin position="131"/>
        <end position="154"/>
    </location>
</feature>
<comment type="subcellular location">
    <subcellularLocation>
        <location evidence="1">Membrane</location>
        <topology evidence="1">Multi-pass membrane protein</topology>
    </subcellularLocation>
</comment>
<dbReference type="PANTHER" id="PTHR10057:SF0">
    <property type="entry name" value="TRANSLOCATOR PROTEIN"/>
    <property type="match status" value="1"/>
</dbReference>
<feature type="transmembrane region" description="Helical" evidence="6">
    <location>
        <begin position="5"/>
        <end position="26"/>
    </location>
</feature>
<dbReference type="GO" id="GO:0033013">
    <property type="term" value="P:tetrapyrrole metabolic process"/>
    <property type="evidence" value="ECO:0007669"/>
    <property type="project" value="UniProtKB-ARBA"/>
</dbReference>
<keyword evidence="3 6" id="KW-0812">Transmembrane</keyword>
<feature type="transmembrane region" description="Helical" evidence="6">
    <location>
        <begin position="103"/>
        <end position="124"/>
    </location>
</feature>
<keyword evidence="5 6" id="KW-0472">Membrane</keyword>
<protein>
    <submittedName>
        <fullName evidence="7">Tryptophan-rich protein TspO</fullName>
    </submittedName>
</protein>
<name>A0A1D9PN08_BACVE</name>
<evidence type="ECO:0000256" key="1">
    <source>
        <dbReference type="ARBA" id="ARBA00004141"/>
    </source>
</evidence>
<dbReference type="PANTHER" id="PTHR10057">
    <property type="entry name" value="PERIPHERAL-TYPE BENZODIAZEPINE RECEPTOR"/>
    <property type="match status" value="1"/>
</dbReference>
<dbReference type="InterPro" id="IPR004307">
    <property type="entry name" value="TspO_MBR"/>
</dbReference>
<evidence type="ECO:0000313" key="7">
    <source>
        <dbReference type="EMBL" id="QOY27702.1"/>
    </source>
</evidence>
<dbReference type="KEGG" id="bmp:NG74_02926"/>
<evidence type="ECO:0000256" key="6">
    <source>
        <dbReference type="SAM" id="Phobius"/>
    </source>
</evidence>
<accession>A0A2D3DS30</accession>
<sequence>MKKKYIGAIIVFIITYVLFSLAGVLFPIDREWYDALQKTDWTPSGSVIGIIWAVLFALISLSAALIYAKFSCKESKAFWVMLLINYIVNQGFSYFQFTQKSLLAASIDCLLVAVTTLILLLIAGKYSKASAWLLVPYLLWSAFATYLSFTIYAMNA</sequence>
<evidence type="ECO:0000256" key="4">
    <source>
        <dbReference type="ARBA" id="ARBA00022989"/>
    </source>
</evidence>
<evidence type="ECO:0000313" key="8">
    <source>
        <dbReference type="Proteomes" id="UP000587477"/>
    </source>
</evidence>
<dbReference type="PIRSF" id="PIRSF005859">
    <property type="entry name" value="PBR"/>
    <property type="match status" value="1"/>
</dbReference>
<reference evidence="8" key="1">
    <citation type="submission" date="2020-10" db="EMBL/GenBank/DDBJ databases">
        <title>Complete genome sequence of Bacillus velezensis NST6.</title>
        <authorList>
            <person name="Choi J."/>
        </authorList>
    </citation>
    <scope>NUCLEOTIDE SEQUENCE [LARGE SCALE GENOMIC DNA]</scope>
    <source>
        <strain evidence="8">NST6</strain>
    </source>
</reference>
<dbReference type="Pfam" id="PF03073">
    <property type="entry name" value="TspO_MBR"/>
    <property type="match status" value="1"/>
</dbReference>